<dbReference type="SMART" id="SM00271">
    <property type="entry name" value="DnaJ"/>
    <property type="match status" value="1"/>
</dbReference>
<protein>
    <submittedName>
        <fullName evidence="7">DnaJ homolog subfamily C member 11-like</fullName>
    </submittedName>
</protein>
<name>A0A8B8EDG4_CRAVI</name>
<keyword evidence="3" id="KW-0143">Chaperone</keyword>
<organism evidence="6 7">
    <name type="scientific">Crassostrea virginica</name>
    <name type="common">Eastern oyster</name>
    <dbReference type="NCBI Taxonomy" id="6565"/>
    <lineage>
        <taxon>Eukaryota</taxon>
        <taxon>Metazoa</taxon>
        <taxon>Spiralia</taxon>
        <taxon>Lophotrochozoa</taxon>
        <taxon>Mollusca</taxon>
        <taxon>Bivalvia</taxon>
        <taxon>Autobranchia</taxon>
        <taxon>Pteriomorphia</taxon>
        <taxon>Ostreida</taxon>
        <taxon>Ostreoidea</taxon>
        <taxon>Ostreidae</taxon>
        <taxon>Crassostrea</taxon>
    </lineage>
</organism>
<dbReference type="PANTHER" id="PTHR44157:SF1">
    <property type="entry name" value="DNAJ HOMOLOG SUBFAMILY C MEMBER 11"/>
    <property type="match status" value="1"/>
</dbReference>
<evidence type="ECO:0000313" key="7">
    <source>
        <dbReference type="RefSeq" id="XP_022337606.1"/>
    </source>
</evidence>
<dbReference type="InterPro" id="IPR055225">
    <property type="entry name" value="DNAJC11-like_beta-barrel"/>
</dbReference>
<evidence type="ECO:0000256" key="2">
    <source>
        <dbReference type="ARBA" id="ARBA00023136"/>
    </source>
</evidence>
<feature type="coiled-coil region" evidence="4">
    <location>
        <begin position="414"/>
        <end position="448"/>
    </location>
</feature>
<evidence type="ECO:0000313" key="6">
    <source>
        <dbReference type="Proteomes" id="UP000694844"/>
    </source>
</evidence>
<dbReference type="InterPro" id="IPR052243">
    <property type="entry name" value="Mito_inner_membrane_organizer"/>
</dbReference>
<dbReference type="GO" id="GO:0042407">
    <property type="term" value="P:cristae formation"/>
    <property type="evidence" value="ECO:0007669"/>
    <property type="project" value="TreeGrafter"/>
</dbReference>
<dbReference type="PRINTS" id="PR00625">
    <property type="entry name" value="JDOMAIN"/>
</dbReference>
<dbReference type="CDD" id="cd06257">
    <property type="entry name" value="DnaJ"/>
    <property type="match status" value="1"/>
</dbReference>
<dbReference type="Pfam" id="PF00226">
    <property type="entry name" value="DnaJ"/>
    <property type="match status" value="1"/>
</dbReference>
<accession>A0A8B8EDG4</accession>
<dbReference type="PROSITE" id="PS00636">
    <property type="entry name" value="DNAJ_1"/>
    <property type="match status" value="1"/>
</dbReference>
<evidence type="ECO:0000256" key="1">
    <source>
        <dbReference type="ARBA" id="ARBA00004370"/>
    </source>
</evidence>
<gene>
    <name evidence="7" type="primary">LOC111133464</name>
</gene>
<dbReference type="Pfam" id="PF22774">
    <property type="entry name" value="DNAJC11_beta-barrel"/>
    <property type="match status" value="1"/>
</dbReference>
<evidence type="ECO:0000256" key="3">
    <source>
        <dbReference type="ARBA" id="ARBA00023186"/>
    </source>
</evidence>
<sequence>MAASMDDGDGFQADDLYVLLNVDKKATNQEISKAYRRMSKIFHPDRHHDPEKKKQADIFFNKIKNAYEILSDPNKREIYNRYGMEGLNVQGLEIITRTKSPAEIIAELDRLKYEEEQRRLQRTSPAGEIEVRINATNLFGSSADDADYEPDYEDDLTYVEITEIHVSQSVEYPLTPKDTTIIGGTVSTKNGIGSGNFLVGYRRQTSDKGWVQGNLGFGSGMSFGLQGYRQLTKRCYGKISTFLGTDEAMTRQTVGLSFLLSNQFDRCFRGEMALMVAVRPSLRTTIHYDNEKNRAIFSVQVGKNNFAKAVLERSFESHINNMRFEVILGNVGWFFSYGVKMKVSEFSMIHAKLKITNNGGVSLDMGARRGQQSYFFPIQLSEQVLPSSIFYGTFLPTVAYFAVKKLIIDPYVRRKESEDLKKKQERDSDELLQKKKDAEAAVELMQRTVEKSLEYETNRNGLIILKALYGRLATQDGELVDSECIDVKIPLQAQVTESQLIILESNTKSDLPGFYDPCPGQDKSLYIRYTFRNRPHQVTYDDKDPIRLPLQRHVMQDERDESFAHL</sequence>
<dbReference type="GO" id="GO:0016020">
    <property type="term" value="C:membrane"/>
    <property type="evidence" value="ECO:0007669"/>
    <property type="project" value="UniProtKB-SubCell"/>
</dbReference>
<proteinExistence type="predicted"/>
<dbReference type="GeneID" id="111133464"/>
<dbReference type="KEGG" id="cvn:111133464"/>
<dbReference type="Pfam" id="PF11875">
    <property type="entry name" value="DnaJ-like_C11_C"/>
    <property type="match status" value="1"/>
</dbReference>
<keyword evidence="4" id="KW-0175">Coiled coil</keyword>
<dbReference type="InterPro" id="IPR001623">
    <property type="entry name" value="DnaJ_domain"/>
</dbReference>
<dbReference type="PANTHER" id="PTHR44157">
    <property type="entry name" value="DNAJ HOMOLOG SUBFAMILY C MEMBER 11"/>
    <property type="match status" value="1"/>
</dbReference>
<dbReference type="Proteomes" id="UP000694844">
    <property type="component" value="Chromosome 5"/>
</dbReference>
<comment type="subcellular location">
    <subcellularLocation>
        <location evidence="1">Membrane</location>
    </subcellularLocation>
</comment>
<dbReference type="InterPro" id="IPR018253">
    <property type="entry name" value="DnaJ_domain_CS"/>
</dbReference>
<dbReference type="SUPFAM" id="SSF46565">
    <property type="entry name" value="Chaperone J-domain"/>
    <property type="match status" value="1"/>
</dbReference>
<keyword evidence="2" id="KW-0472">Membrane</keyword>
<evidence type="ECO:0000256" key="4">
    <source>
        <dbReference type="SAM" id="Coils"/>
    </source>
</evidence>
<dbReference type="PROSITE" id="PS50076">
    <property type="entry name" value="DNAJ_2"/>
    <property type="match status" value="1"/>
</dbReference>
<dbReference type="RefSeq" id="XP_022337606.1">
    <property type="nucleotide sequence ID" value="XM_022481898.1"/>
</dbReference>
<dbReference type="InterPro" id="IPR024586">
    <property type="entry name" value="DnaJ-like_C11_C"/>
</dbReference>
<feature type="domain" description="J" evidence="5">
    <location>
        <begin position="15"/>
        <end position="83"/>
    </location>
</feature>
<reference evidence="7" key="1">
    <citation type="submission" date="2025-08" db="UniProtKB">
        <authorList>
            <consortium name="RefSeq"/>
        </authorList>
    </citation>
    <scope>IDENTIFICATION</scope>
    <source>
        <tissue evidence="7">Whole sample</tissue>
    </source>
</reference>
<dbReference type="GO" id="GO:0005739">
    <property type="term" value="C:mitochondrion"/>
    <property type="evidence" value="ECO:0007669"/>
    <property type="project" value="GOC"/>
</dbReference>
<dbReference type="AlphaFoldDB" id="A0A8B8EDG4"/>
<dbReference type="InterPro" id="IPR036869">
    <property type="entry name" value="J_dom_sf"/>
</dbReference>
<dbReference type="Gene3D" id="1.10.287.110">
    <property type="entry name" value="DnaJ domain"/>
    <property type="match status" value="1"/>
</dbReference>
<keyword evidence="6" id="KW-1185">Reference proteome</keyword>
<evidence type="ECO:0000259" key="5">
    <source>
        <dbReference type="PROSITE" id="PS50076"/>
    </source>
</evidence>
<dbReference type="OrthoDB" id="18010at2759"/>